<dbReference type="InParanoid" id="A0BQ62"/>
<name>A0BQ62_PARTE</name>
<dbReference type="EMBL" id="CT868008">
    <property type="protein sequence ID" value="CAK60679.1"/>
    <property type="molecule type" value="Genomic_DNA"/>
</dbReference>
<proteinExistence type="predicted"/>
<keyword evidence="2" id="KW-1185">Reference proteome</keyword>
<organism evidence="1 2">
    <name type="scientific">Paramecium tetraurelia</name>
    <dbReference type="NCBI Taxonomy" id="5888"/>
    <lineage>
        <taxon>Eukaryota</taxon>
        <taxon>Sar</taxon>
        <taxon>Alveolata</taxon>
        <taxon>Ciliophora</taxon>
        <taxon>Intramacronucleata</taxon>
        <taxon>Oligohymenophorea</taxon>
        <taxon>Peniculida</taxon>
        <taxon>Parameciidae</taxon>
        <taxon>Paramecium</taxon>
    </lineage>
</organism>
<gene>
    <name evidence="1" type="ORF">GSPATT00005430001</name>
</gene>
<dbReference type="GeneID" id="5013861"/>
<sequence length="302" mass="34150">MILAIANANMVQKYPLTYGGKRSIMNIMVEVENKIKSHSPLDTIKGVLDNFKSAVTEEQGTHDAVYVAQQAECQSEIGYRKAEVDDTIGTLKIANGILMFASVSTKMNKAFMIPLAALASIKQEENAAGAAERLKQMLKKLGLPIQLKKKCTSSIHLIKDLFLATQERLESSKQQLVIKSENIHGVITVQTAVAQAAAGKKQRNQILWDDAEDLCLSFDVEYEAVSIRVRKSRREKSCRIIMRYKSIQISYQFFIQYQFGFKAFKKGHKQSAADCIILLLRSFQYEQISKKKRDEIFNIFPK</sequence>
<evidence type="ECO:0000313" key="1">
    <source>
        <dbReference type="EMBL" id="CAK60679.1"/>
    </source>
</evidence>
<protein>
    <submittedName>
        <fullName evidence="1">Uncharacterized protein</fullName>
    </submittedName>
</protein>
<dbReference type="KEGG" id="ptm:GSPATT00005430001"/>
<dbReference type="HOGENOM" id="CLU_922729_0_0_1"/>
<dbReference type="OMA" id="QRNQILW"/>
<dbReference type="AlphaFoldDB" id="A0BQ62"/>
<accession>A0BQ62</accession>
<dbReference type="RefSeq" id="XP_001428077.1">
    <property type="nucleotide sequence ID" value="XM_001428040.1"/>
</dbReference>
<evidence type="ECO:0000313" key="2">
    <source>
        <dbReference type="Proteomes" id="UP000000600"/>
    </source>
</evidence>
<dbReference type="Proteomes" id="UP000000600">
    <property type="component" value="Unassembled WGS sequence"/>
</dbReference>
<reference evidence="1 2" key="1">
    <citation type="journal article" date="2006" name="Nature">
        <title>Global trends of whole-genome duplications revealed by the ciliate Paramecium tetraurelia.</title>
        <authorList>
            <consortium name="Genoscope"/>
            <person name="Aury J.-M."/>
            <person name="Jaillon O."/>
            <person name="Duret L."/>
            <person name="Noel B."/>
            <person name="Jubin C."/>
            <person name="Porcel B.M."/>
            <person name="Segurens B."/>
            <person name="Daubin V."/>
            <person name="Anthouard V."/>
            <person name="Aiach N."/>
            <person name="Arnaiz O."/>
            <person name="Billaut A."/>
            <person name="Beisson J."/>
            <person name="Blanc I."/>
            <person name="Bouhouche K."/>
            <person name="Camara F."/>
            <person name="Duharcourt S."/>
            <person name="Guigo R."/>
            <person name="Gogendeau D."/>
            <person name="Katinka M."/>
            <person name="Keller A.-M."/>
            <person name="Kissmehl R."/>
            <person name="Klotz C."/>
            <person name="Koll F."/>
            <person name="Le Moue A."/>
            <person name="Lepere C."/>
            <person name="Malinsky S."/>
            <person name="Nowacki M."/>
            <person name="Nowak J.K."/>
            <person name="Plattner H."/>
            <person name="Poulain J."/>
            <person name="Ruiz F."/>
            <person name="Serrano V."/>
            <person name="Zagulski M."/>
            <person name="Dessen P."/>
            <person name="Betermier M."/>
            <person name="Weissenbach J."/>
            <person name="Scarpelli C."/>
            <person name="Schachter V."/>
            <person name="Sperling L."/>
            <person name="Meyer E."/>
            <person name="Cohen J."/>
            <person name="Wincker P."/>
        </authorList>
    </citation>
    <scope>NUCLEOTIDE SEQUENCE [LARGE SCALE GENOMIC DNA]</scope>
    <source>
        <strain evidence="1 2">Stock d4-2</strain>
    </source>
</reference>